<dbReference type="RefSeq" id="YP_009551959.1">
    <property type="nucleotide sequence ID" value="NC_040558.1"/>
</dbReference>
<evidence type="ECO:0000256" key="5">
    <source>
        <dbReference type="ARBA" id="ARBA00022801"/>
    </source>
</evidence>
<dbReference type="InterPro" id="IPR001788">
    <property type="entry name" value="RNA-dep_RNA_pol_alsuvir"/>
</dbReference>
<feature type="compositionally biased region" description="Acidic residues" evidence="8">
    <location>
        <begin position="941"/>
        <end position="956"/>
    </location>
</feature>
<dbReference type="PANTHER" id="PTHR48050">
    <property type="entry name" value="STEROL 3-BETA-GLUCOSYLTRANSFERASE"/>
    <property type="match status" value="1"/>
</dbReference>
<name>A0A2Z5FJD2_9VIRU</name>
<proteinExistence type="predicted"/>
<feature type="compositionally biased region" description="Basic and acidic residues" evidence="8">
    <location>
        <begin position="3121"/>
        <end position="3157"/>
    </location>
</feature>
<dbReference type="CDD" id="cd23255">
    <property type="entry name" value="Endornaviridae_RdRp"/>
    <property type="match status" value="1"/>
</dbReference>
<sequence length="4932" mass="556610">MGEFLSITYDGLAWDCANAFGLNLFMLGVLQGGRVLGPKGIKAESFKSSYRAFTEKLMTLDKEEFSSKNDAIKISSMLKRELNLRLDHRGISEVAEYLGFDFMCPDPESYGSMIPENCTHDFTEAFLIHTCQFSQPGDFSRLIGEAIYTEYIPVEKRNKNGNLRNDCFVCPACGTLNSKCDPEVFTCGKCLSVNVEISIDITELSRYDESLYPISAYDHDLTINGPLANLTIQNYLDGGLLKLSKLSSELINQDVLRFVKARSRLQVKNQHVCSSLTDEEVFSLRYHFKNLEIIKRKTWNDTYGMLGSESHCLLASLLTKRSRIGVVKGFNPSFVNSQKHELIFGRPTHLLNWSETGLPDILGAQVFNYNSIPEVGHLIRAATKDEIFVIVPNILDQYNGFGSSNAFEVSTERGITTILFNGSNKVIVRPIKDYMTLLCNDYIKVGDKVFSVDRLDKASTCTLVRIKRVTRIEKMDVAVGSKSVESNNFKCVTLNLPDWQQNVKGLQFGPLLKRRIRFNVKFLRHLVSRCEAWPVSFHGLREYAIISSFSRIERDDKVNLLFSVPFEDIPDHVFCAYNLYLRKQLSTQVASLLTNERTMGLEHIVQALAGGIGNVLINLVDSQVLDTNYAKCLINDNETVNWLLSSQWAVVEESIKEWEVGKIQVVELDNTEIGLEYMVPDACEHGSEMNPIGHGCPCCGQPTDLAGRYCSKCSVDSPCEHKCLHQCRSKRDHFCSGILINGSVSEGTKMPCGHKAVTCNCCRVISCYPTCQNCFNWADYDNEMDNLVKVQIKVQEGEAPGMAVNRIISQARSEDVSGYQDGEENGDEKKVADSNLDGKAFPVLKSNRRKGRKNRDDYKQKVFKPRLVTAEARNNDEKEKKNKGDLIPEQKPDEGKTTDCRAEVELASQATDEANIKLLEMKVFNQISASSSSQAASESSQSDEDEKSEEEANEEENIAEKFKLMIMIDKLRSATDDSYTELILNSGKAPRLEVRAATSTLSYIHQGEVAVNLTNIRAVNGINADYEGGYCLRDSFAYYNAEINEVSWRDACDDLNLPATWCLYTEISKYAQYFSMNVLVVHQARDELLSANMWISDPNQDVNFIRYITEMPTEETYELNGHYQPCELTMSGCVSCVPCYTIDVTRDDVDMIYANVTGRGDINKFMDLTLEQRVAIGLAINENKGVGLFKVGFPNIEYETKPRGFFLCNNANKENNPRGGKLAIFIPDVNVGPSFHIPNLQTEFELTEWVLKNQLDSEYLSDELGIAKDRINMAVGQYLQLKLQVESLASGDKKFVQQIANRIKNIKFHKRKNYWFVITNPQLEKLKTGDVVLIRQGPSYYCCQVLRHLRKLIFPVIDDSGFNFQSEMVTFKTSYASLLIELDSAAKPGMPMHRLKQIMADSVAISGYPGTGKTRRLIQMSQLEPGVIIGVTRGSQNSLRAEAMGAKVRIISAERALTERANSSCVYIDEGTLLTVQRILSMLGPNVKKLVVSGDPSQIPAKEYSPICAYEPTNLLEFARNNGAEVVSLLETWRFGPRVCGILNEAFGTDLKSVKPNDTPFHLEHSDGLNKKELNSIIEKRRIDTVLVFTTAVERQVNALLGPENRVRVARVHSSQGDSRDRVLIVQDYRKGPAQSSLEVQFKREYMIVAVTRCVKEVTLMCTYETCKHRESSNTNIARHLNRELEVQYLASGGASETSILNQIIGGLSDQFNAELKSLEPSFMKDWASVIIGYVNGKINNAKYSHIAELVRTKNVGKLHDNLVQAGFPLITEVSTEDGKIYATMDYEQTDWNPLKKMFMMNFSRKQEILVKDNKIYLGGIMILSKANENLIEVEAGDFDAWKYTKNEGCLFYIKNFHEVVNEGECQTINMNVRLLNHSAQLTWNAAKAPLVIDYAGKKYYVKPTTGCSLCGGLEIRTKKNKLIVFVNNAYRTWTSRSLQYKSENNKLVRLLIGKWDKQYNDGHLWEILCPLIPNVKHHMLHAMLWGERVLSGLRGLLRGKTVNPVEGHLFRNELEFNERVLIRYKNEAARRGITLIWKNDPSLAYFRCSSFLFSANQKGKEGYVYFEKHSNPVFVKEGWVKNNQYKLVLELWRNELYRFPYNLAKITGPSDIKVEGYGELSRMLELDLEKHGKSNSKLISMLDEDLTRQAKDRLFANPEIQIPCDFLEDARDLMIHHKYILAPDLQSFCCGISYLLDSVAVKQYCANVTVKSKGFVTRFPNLSLRLDVERYTRILIPENLGSQRMYDNLIEDCFARLEVKIKVLQDMIPAENSREAKMAGRGKNGKDRYSEPRAIAGVIQNMINRRDLATLVDGLGNCTEIGSLAFGVSALELSFEELRKIKTNNTNDSLLMMIPDFRNENIKVKTAVQGNRLVFKGEVVDYEINPDWCELVSRLINAKRWETVECPDGLECVGQEDLFLVFTVCDKPQDIVRKLPVNMRNDESICSVPQLNSITEMKRTKSLFRLAEFSLDTELLGRLVRRAMIPGCSLETLQTIARNRMHSTTISKLGRKSSNKDPTTDASLCALVAMNLANHHDNQITRYMEKIEDFLLDNKDWKRANAALIHTIKMEMNTILGKVLNLRISIKELSEVAGNCLYTVLTDDNNLRALPRLTIKEQPHRIMYGQFFHHKLDVKNPDGFNFGPNIANKVLTNTVKAVLKMANEVKEGYWVKKENNTFSSTLYGKIQEGTEVKVVLHRYDLAGGLWDVLSKRLEISSRNSMITHSSVRIGNLEVSYGNGIKVTEVGKQSNGLQHSEILIGTVRISEEILRDIDESGKRIFVPKKYSPIGINCNLFSLWLLIKLGFLWKIRVDRQSSEQLGDVASLVPEFGSNVPRIILDTFLDNNSKILKDSEIVRRIEDCLRYTMETSRPVGNSELFCFIITQLTILTGLEEERLFRNIEEMRESMKMVEGGIAASTRASVIERDGNESDLCAVNVAGDPVENERKFRALEIADGPFFLVEQSKMKQFNAAYQNQDEDEITGLTVIYPVMEKLTDMAKMDEQKDDVKHVARSIILGLICQLVSGLSVSEFAAALEGINNEKIARKVKRIAVKITCGDKPATTVQTEPADDADKDPEDGDGDVKGKDSGKIGKMIDESNKENPNTAMDKSTGGLDQNGDESEKHKECRKSERVSHQSEEKKSGQRMANEKEAERKVTCQAPQETAEDGEAHKGMSFKLARYNGSETVSQLIKDVIESRDLNRNEFTVELATNTLVKYFLEAGVDPTINTISNLTESAIQDVMALADKLTSDFVFGIDDINRLMANKVRFNMYNSRSKVSGGNKLRGIKVGILAVGSFGDTLPVIRAAQILKNQGAWVALVTHADSPGLDGANIDKFYPINKSQEFTTGNIHNVGPTRKLDHALSHNEEAVAPVIKALKEHEFDVFLSTPLCPAATAHLVNKGIPTADFFCTYCWQVPESAMDLPLGEGVMTAVKDKVVDWVFSHGYPIAKQTVAELVLQNFNLESADISNTPRLVLSWSFLHSQQARDDNLCLFLGYTSPCEKLNAFEVARKKLKILVGFGSMSVNLDIANKVIEILRTMDPKLFQLTLHSQYEHKTRALRSSLVANGFKFKELTGYQNTGQMAVNHHVMICHGGIGTVQECLKATCIPIIVPVFADQPYVANNISERKFGIWYKGDPSSLLASVKKISEYQKRVIDLKLDTKTVENNLVDSILDLCVATPDKETDAKSKEVGNLAHEGKTVPINPYLIRNVLELPCPDPTNQLPGEYECSLKIEEGLIEKIGESYTGDDCLMEAMKQGITKTQQASGRARLVHSLSLFHITRISELGKLFAMAYYNRVNLQVLGFKNRTTIFDSRWPLVSIFIVPVNNKTGLNNLHAYLVNPIIQLSKKINRKNTNEDAANNEDVTNLGKIIGLPIGINPMGLLESLVTAKNLLVEWDWAAYGSYENFESRLHGTNIDSLLESDTGLIMPVDKANPIQNGVTIETRIDYQSKIGEIVFLGTEEGLIPTMITNAKNGKVYLYTGRETKPLGLAFRARLIRSKKERISKRMLQDNVMEGKVCSLNKETINKLRETSPGLNLELVTEDLINSCPEIKILATSFDTRGHHSERSEMERAIIIKHAGTQKLKTLPVDLGEGLVRAIKYSKIAYFNYQNGHTWFNIETASKDVTMFLSKIVTKMSSEKGGFFNQGTSFRLDVTNMRDVDSLVRLFNNHFKLAGHKIEFFKDENYCKEGIMTVRKDDIVKKTVTFDSSVLDQLILDWFEGEEEIPACAIHDLNEHDWILDTVKYGICLDSTRTKLLVITPLIALSKILLKGAGFVDEANPTGGDGSRVNINAKDLVMDQPSEAVIGPQFGKDNFGRFDKWLQANKHLKEIDNSVNNKAKVELTRKKFVWEEIYGCLQADGQLQVDADISTKNYRIAEDLDFQAEMGFAPARRSTSDVGNIEDHRIIDLWEEGLDLIDHVVIHCPTNEQKYVIREGNYSIINTVKTIFSKYPVQCRPIFHDETYASLNSLTGRLGRGLSIRSMLARPKTHEVIDKIALYFFDLRWKELTNTFQSNPIMYNEKDFLDWVSKHKNPGKVIKELEKMSAEGILLNPFNQFRSHVKLESINKNNPVMDFRQSAPRAIVWLPYFMPAIFSYMFKMASDRFKLLLRNNVHYTSGVDVIDLSKIVNEVDTGFYLFDNDISKMDSQIDEDMVRVEWEVLRLLGIDAEVMEVYKLLKNNWRISNKFLSVRGDWLRHSGEPTTALGNGIINLAITSLVLENTCRSNIKLCLFVGDDLIIANEVSEDLQMIKRKGRELANAILKPNQSRTNGPFCSFIIGASETSDRLCVVPNVPRLAYKWEVPNGQHETTEDAVFTRQLSYSCILGSNEFSKRVEKLIKDKLGGELQVPSYYDGSEMIQLNCKYHKLEEMEVVECLNTLYQRIEKPTTRQVTALITSENIRKGVKSMSRIKELTGDSDQFEHRRLIDD</sequence>
<evidence type="ECO:0000256" key="7">
    <source>
        <dbReference type="ARBA" id="ARBA00022953"/>
    </source>
</evidence>
<dbReference type="GO" id="GO:0003723">
    <property type="term" value="F:RNA binding"/>
    <property type="evidence" value="ECO:0007669"/>
    <property type="project" value="InterPro"/>
</dbReference>
<evidence type="ECO:0000256" key="8">
    <source>
        <dbReference type="SAM" id="MobiDB-lite"/>
    </source>
</evidence>
<keyword evidence="1" id="KW-0696">RNA-directed RNA polymerase</keyword>
<dbReference type="GO" id="GO:0039694">
    <property type="term" value="P:viral RNA genome replication"/>
    <property type="evidence" value="ECO:0007669"/>
    <property type="project" value="InterPro"/>
</dbReference>
<keyword evidence="12" id="KW-1185">Reference proteome</keyword>
<organism evidence="11">
    <name type="scientific">Phaseolus vulgaris endornavirus 3</name>
    <dbReference type="NCBI Taxonomy" id="2268393"/>
    <lineage>
        <taxon>Viruses</taxon>
        <taxon>Riboviria</taxon>
        <taxon>Orthornavirae</taxon>
        <taxon>Kitrinoviricota</taxon>
        <taxon>Alsuviricetes</taxon>
        <taxon>Martellivirales</taxon>
        <taxon>Endornaviridae</taxon>
        <taxon>Alphaendornavirus</taxon>
        <taxon>Alphaendornavirus miphaseoli</taxon>
        <taxon>Phaseolus vulgaris alphaendornavirus 3</taxon>
    </lineage>
</organism>
<evidence type="ECO:0000259" key="10">
    <source>
        <dbReference type="PROSITE" id="PS51858"/>
    </source>
</evidence>
<dbReference type="PANTHER" id="PTHR48050:SF19">
    <property type="entry name" value="GLYCOSYL TRANSFERASE FAMILY 28 C-TERMINAL DOMAIN-CONTAINING PROTEIN-RELATED"/>
    <property type="match status" value="1"/>
</dbReference>
<dbReference type="Gene3D" id="3.40.50.2000">
    <property type="entry name" value="Glycogen Phosphorylase B"/>
    <property type="match status" value="2"/>
</dbReference>
<evidence type="ECO:0000256" key="2">
    <source>
        <dbReference type="ARBA" id="ARBA00022670"/>
    </source>
</evidence>
<keyword evidence="7" id="KW-0693">Viral RNA replication</keyword>
<dbReference type="PROSITE" id="PS51858">
    <property type="entry name" value="PPPDE"/>
    <property type="match status" value="1"/>
</dbReference>
<dbReference type="SUPFAM" id="SSF56672">
    <property type="entry name" value="DNA/RNA polymerases"/>
    <property type="match status" value="1"/>
</dbReference>
<keyword evidence="6" id="KW-0067">ATP-binding</keyword>
<dbReference type="Pfam" id="PF01443">
    <property type="entry name" value="Viral_helicase1"/>
    <property type="match status" value="1"/>
</dbReference>
<dbReference type="GO" id="GO:0003968">
    <property type="term" value="F:RNA-directed RNA polymerase activity"/>
    <property type="evidence" value="ECO:0007669"/>
    <property type="project" value="UniProtKB-KW"/>
</dbReference>
<evidence type="ECO:0000313" key="11">
    <source>
        <dbReference type="EMBL" id="AXB99512.1"/>
    </source>
</evidence>
<dbReference type="EMBL" id="MG242064">
    <property type="protein sequence ID" value="AXB99512.1"/>
    <property type="molecule type" value="Genomic_RNA"/>
</dbReference>
<dbReference type="Proteomes" id="UP000289668">
    <property type="component" value="Segment"/>
</dbReference>
<dbReference type="InterPro" id="IPR050426">
    <property type="entry name" value="Glycosyltransferase_28"/>
</dbReference>
<dbReference type="InterPro" id="IPR007094">
    <property type="entry name" value="RNA-dir_pol_PSvirus"/>
</dbReference>
<dbReference type="Pfam" id="PF00978">
    <property type="entry name" value="RdRP_2"/>
    <property type="match status" value="1"/>
</dbReference>
<feature type="compositionally biased region" description="Basic and acidic residues" evidence="8">
    <location>
        <begin position="873"/>
        <end position="899"/>
    </location>
</feature>
<feature type="compositionally biased region" description="Low complexity" evidence="8">
    <location>
        <begin position="929"/>
        <end position="940"/>
    </location>
</feature>
<reference evidence="11" key="1">
    <citation type="submission" date="2017-10" db="EMBL/GenBank/DDBJ databases">
        <title>Molecular characterization of Phaseolus vulgaris endornavirus 3.</title>
        <authorList>
            <person name="Okada R."/>
            <person name="Alcala-Briseno R.I."/>
            <person name="Escalante C."/>
            <person name="Sabanadzovic S."/>
            <person name="Valverde R.A."/>
        </authorList>
    </citation>
    <scope>NUCLEOTIDE SEQUENCE [LARGE SCALE GENOMIC DNA]</scope>
    <source>
        <strain evidence="11">LA</strain>
    </source>
</reference>
<dbReference type="GeneID" id="41702307"/>
<keyword evidence="5" id="KW-0378">Hydrolase</keyword>
<dbReference type="SUPFAM" id="SSF52540">
    <property type="entry name" value="P-loop containing nucleoside triphosphate hydrolases"/>
    <property type="match status" value="1"/>
</dbReference>
<accession>A0A2Z5FJD2</accession>
<feature type="region of interest" description="Disordered" evidence="8">
    <location>
        <begin position="813"/>
        <end position="899"/>
    </location>
</feature>
<dbReference type="SUPFAM" id="SSF53756">
    <property type="entry name" value="UDP-Glycosyltransferase/glycogen phosphorylase"/>
    <property type="match status" value="1"/>
</dbReference>
<dbReference type="GO" id="GO:0008233">
    <property type="term" value="F:peptidase activity"/>
    <property type="evidence" value="ECO:0007669"/>
    <property type="project" value="UniProtKB-KW"/>
</dbReference>
<evidence type="ECO:0000256" key="3">
    <source>
        <dbReference type="ARBA" id="ARBA00022679"/>
    </source>
</evidence>
<dbReference type="InterPro" id="IPR042266">
    <property type="entry name" value="PPPDE_sf"/>
</dbReference>
<dbReference type="InterPro" id="IPR027417">
    <property type="entry name" value="P-loop_NTPase"/>
</dbReference>
<feature type="compositionally biased region" description="Acidic residues" evidence="8">
    <location>
        <begin position="3069"/>
        <end position="3081"/>
    </location>
</feature>
<dbReference type="Gene3D" id="3.40.50.300">
    <property type="entry name" value="P-loop containing nucleotide triphosphate hydrolases"/>
    <property type="match status" value="2"/>
</dbReference>
<evidence type="ECO:0000256" key="4">
    <source>
        <dbReference type="ARBA" id="ARBA00022695"/>
    </source>
</evidence>
<dbReference type="InterPro" id="IPR008580">
    <property type="entry name" value="PPPDE_dom"/>
</dbReference>
<dbReference type="KEGG" id="vg:41702307"/>
<feature type="domain" description="RdRp catalytic" evidence="9">
    <location>
        <begin position="4639"/>
        <end position="4753"/>
    </location>
</feature>
<protein>
    <submittedName>
        <fullName evidence="11">Polyprotein</fullName>
    </submittedName>
</protein>
<evidence type="ECO:0000256" key="6">
    <source>
        <dbReference type="ARBA" id="ARBA00022840"/>
    </source>
</evidence>
<dbReference type="InterPro" id="IPR027351">
    <property type="entry name" value="(+)RNA_virus_helicase_core_dom"/>
</dbReference>
<dbReference type="PROSITE" id="PS50507">
    <property type="entry name" value="RDRP_SSRNA_POS"/>
    <property type="match status" value="1"/>
</dbReference>
<evidence type="ECO:0000259" key="9">
    <source>
        <dbReference type="PROSITE" id="PS50507"/>
    </source>
</evidence>
<feature type="region of interest" description="Disordered" evidence="8">
    <location>
        <begin position="929"/>
        <end position="956"/>
    </location>
</feature>
<keyword evidence="2" id="KW-0645">Protease</keyword>
<dbReference type="Gene3D" id="3.90.1720.30">
    <property type="entry name" value="PPPDE domains"/>
    <property type="match status" value="1"/>
</dbReference>
<feature type="region of interest" description="Disordered" evidence="8">
    <location>
        <begin position="3062"/>
        <end position="3172"/>
    </location>
</feature>
<dbReference type="GO" id="GO:0006508">
    <property type="term" value="P:proteolysis"/>
    <property type="evidence" value="ECO:0007669"/>
    <property type="project" value="UniProtKB-KW"/>
</dbReference>
<dbReference type="GO" id="GO:0005524">
    <property type="term" value="F:ATP binding"/>
    <property type="evidence" value="ECO:0007669"/>
    <property type="project" value="UniProtKB-KW"/>
</dbReference>
<evidence type="ECO:0000256" key="1">
    <source>
        <dbReference type="ARBA" id="ARBA00022484"/>
    </source>
</evidence>
<feature type="domain" description="PPPDE" evidence="10">
    <location>
        <begin position="2693"/>
        <end position="2825"/>
    </location>
</feature>
<feature type="compositionally biased region" description="Basic and acidic residues" evidence="8">
    <location>
        <begin position="3082"/>
        <end position="3101"/>
    </location>
</feature>
<keyword evidence="3" id="KW-0808">Transferase</keyword>
<dbReference type="GO" id="GO:0006351">
    <property type="term" value="P:DNA-templated transcription"/>
    <property type="evidence" value="ECO:0007669"/>
    <property type="project" value="InterPro"/>
</dbReference>
<evidence type="ECO:0000313" key="12">
    <source>
        <dbReference type="Proteomes" id="UP000289668"/>
    </source>
</evidence>
<keyword evidence="4" id="KW-0548">Nucleotidyltransferase</keyword>
<dbReference type="InterPro" id="IPR043502">
    <property type="entry name" value="DNA/RNA_pol_sf"/>
</dbReference>
<keyword evidence="6" id="KW-0547">Nucleotide-binding</keyword>
<dbReference type="SMART" id="SM01179">
    <property type="entry name" value="DUF862"/>
    <property type="match status" value="1"/>
</dbReference>